<accession>A0A3M7QI60</accession>
<feature type="transmembrane region" description="Helical" evidence="1">
    <location>
        <begin position="12"/>
        <end position="32"/>
    </location>
</feature>
<reference evidence="2 3" key="1">
    <citation type="journal article" date="2018" name="Sci. Rep.">
        <title>Genomic signatures of local adaptation to the degree of environmental predictability in rotifers.</title>
        <authorList>
            <person name="Franch-Gras L."/>
            <person name="Hahn C."/>
            <person name="Garcia-Roger E.M."/>
            <person name="Carmona M.J."/>
            <person name="Serra M."/>
            <person name="Gomez A."/>
        </authorList>
    </citation>
    <scope>NUCLEOTIDE SEQUENCE [LARGE SCALE GENOMIC DNA]</scope>
    <source>
        <strain evidence="2">HYR1</strain>
    </source>
</reference>
<protein>
    <submittedName>
        <fullName evidence="2">Uncharacterized protein</fullName>
    </submittedName>
</protein>
<comment type="caution">
    <text evidence="2">The sequence shown here is derived from an EMBL/GenBank/DDBJ whole genome shotgun (WGS) entry which is preliminary data.</text>
</comment>
<name>A0A3M7QI60_BRAPC</name>
<evidence type="ECO:0000313" key="2">
    <source>
        <dbReference type="EMBL" id="RNA10933.1"/>
    </source>
</evidence>
<dbReference type="Proteomes" id="UP000276133">
    <property type="component" value="Unassembled WGS sequence"/>
</dbReference>
<dbReference type="AlphaFoldDB" id="A0A3M7QI60"/>
<keyword evidence="1" id="KW-1133">Transmembrane helix</keyword>
<keyword evidence="1" id="KW-0472">Membrane</keyword>
<proteinExistence type="predicted"/>
<keyword evidence="1" id="KW-0812">Transmembrane</keyword>
<evidence type="ECO:0000256" key="1">
    <source>
        <dbReference type="SAM" id="Phobius"/>
    </source>
</evidence>
<keyword evidence="3" id="KW-1185">Reference proteome</keyword>
<evidence type="ECO:0000313" key="3">
    <source>
        <dbReference type="Proteomes" id="UP000276133"/>
    </source>
</evidence>
<sequence length="86" mass="9989">MNRQRKYYKITIGLTAIAAKLSLNVLIIPLNFQMIKKGISSQWHLNFLFVFINFNSDKYGDIIPLNVQIVHLKNTFKVIICCNSMQ</sequence>
<gene>
    <name evidence="2" type="ORF">BpHYR1_020569</name>
</gene>
<dbReference type="EMBL" id="REGN01006094">
    <property type="protein sequence ID" value="RNA10933.1"/>
    <property type="molecule type" value="Genomic_DNA"/>
</dbReference>
<organism evidence="2 3">
    <name type="scientific">Brachionus plicatilis</name>
    <name type="common">Marine rotifer</name>
    <name type="synonym">Brachionus muelleri</name>
    <dbReference type="NCBI Taxonomy" id="10195"/>
    <lineage>
        <taxon>Eukaryota</taxon>
        <taxon>Metazoa</taxon>
        <taxon>Spiralia</taxon>
        <taxon>Gnathifera</taxon>
        <taxon>Rotifera</taxon>
        <taxon>Eurotatoria</taxon>
        <taxon>Monogononta</taxon>
        <taxon>Pseudotrocha</taxon>
        <taxon>Ploima</taxon>
        <taxon>Brachionidae</taxon>
        <taxon>Brachionus</taxon>
    </lineage>
</organism>